<evidence type="ECO:0000313" key="7">
    <source>
        <dbReference type="EMBL" id="KAK2077291.1"/>
    </source>
</evidence>
<reference evidence="7" key="1">
    <citation type="submission" date="2021-01" db="EMBL/GenBank/DDBJ databases">
        <authorList>
            <person name="Eckstrom K.M.E."/>
        </authorList>
    </citation>
    <scope>NUCLEOTIDE SEQUENCE</scope>
    <source>
        <strain evidence="7">UVCC 0001</strain>
    </source>
</reference>
<feature type="compositionally biased region" description="Basic residues" evidence="5">
    <location>
        <begin position="210"/>
        <end position="220"/>
    </location>
</feature>
<evidence type="ECO:0000256" key="4">
    <source>
        <dbReference type="ARBA" id="ARBA00023136"/>
    </source>
</evidence>
<protein>
    <recommendedName>
        <fullName evidence="6">Translocation and assembly module TamB C-terminal domain-containing protein</fullName>
    </recommendedName>
</protein>
<feature type="region of interest" description="Disordered" evidence="5">
    <location>
        <begin position="398"/>
        <end position="421"/>
    </location>
</feature>
<feature type="region of interest" description="Disordered" evidence="5">
    <location>
        <begin position="445"/>
        <end position="484"/>
    </location>
</feature>
<feature type="region of interest" description="Disordered" evidence="5">
    <location>
        <begin position="287"/>
        <end position="307"/>
    </location>
</feature>
<feature type="region of interest" description="Disordered" evidence="5">
    <location>
        <begin position="1708"/>
        <end position="1729"/>
    </location>
</feature>
<evidence type="ECO:0000256" key="5">
    <source>
        <dbReference type="SAM" id="MobiDB-lite"/>
    </source>
</evidence>
<gene>
    <name evidence="7" type="ORF">QBZ16_004925</name>
</gene>
<keyword evidence="4" id="KW-0472">Membrane</keyword>
<feature type="compositionally biased region" description="Low complexity" evidence="5">
    <location>
        <begin position="407"/>
        <end position="421"/>
    </location>
</feature>
<keyword evidence="8" id="KW-1185">Reference proteome</keyword>
<dbReference type="Proteomes" id="UP001255856">
    <property type="component" value="Unassembled WGS sequence"/>
</dbReference>
<dbReference type="PANTHER" id="PTHR34457:SF3">
    <property type="entry name" value="PROTEIN TIC236, CHLOROPLASTIC"/>
    <property type="match status" value="1"/>
</dbReference>
<dbReference type="InterPro" id="IPR053022">
    <property type="entry name" value="Chloroplast_translocon_comp"/>
</dbReference>
<sequence length="2146" mass="222833">MAAPAGQMADQTQDASRRQTRLWFLKRSIRVLIFFRAVLRRCRLLARRVLPWVLLGTALQGTLLTRAAQAAEHALQREVSLGTLNWVSPLGALGLGPLASLGPVHVGPGPVERSSCTLDGVRVSLHPAQSLYHRRIVLGLDVRGAEVDLVQGANLSWFGFPEDTTPSSRDFLPGLGRGGDGGAGGAGGVGESQQEEATTADTDADSHAQSVKRPHVPHVRSRLARSAARAWTLPDDLVTRLAELLESQFCAADTPELLFDGAPGLEDANPESREARPAPIRLEHANNLEQGSGPTVGKEAPRGAFKPPPAPPIALSLLRLREATLRAHIAGESVARVLEDVRGRFWLDPGGDGLQADLRSTVRARSPAGFRWTVINPRAPTHLRHVTGKRAMQRLRAWDKRRRAPGHRGAPPGTDGAPAEGASGAALAVGLDVVTAELRRARYGSDEPGLAGEGGLAPGASPGQGRAGTSPEAGPAPPLPPYAMERNRGELRVRVSAAGLAPEAVDRRGARWPALRVALEGRDLHAPLLPLDVYAGTANGRLEMTCDDAASWATGPRFDGRVGGRRLFLHRARALFGAVPVVATGDLDLVPRAGRLRLSAAVGPTELNAARATLGVRPLAMPLAGVVEGTLQVTGPLEKPVFSGVVRLADPALASGVREAGGDRRTGTRASSILDDAEETPALRALRGTPGARGAFDRVPLARAEGVFSLDTATQRLELHAVHAEAVAGGSVHGHGSVRVTPDAERDPEAVHLRIQGTGVDADDLAARLMSGAAVVTAESMELGEATFQTVIRGPALGPLVTTTFELDRLGTTGTLETQPQSARFLLRSPYVDVTAQVAMTPPAPAAIVAAVTQEAATAVARPRPSGSTVAIAMRGADLLPFLSPDLAARQGLARTQPGAPPRLRLSGDAKLVGRVVLDKGGGAKAPAAARVALVGDAARDGGVRLASEVSMPAVDASYTRARPDAAEEEAPAPGGAQPWQFKGTMELEALKLNSLKLFRKLSADVALSPEHVHVAGRGNRTDEALEVDLNVPSLLRQLSASAAPDAAWRWGERAEGAAAPGPALTDDARGQAGTPEPSAPAPHRAPGGAKPSVGRFFLRGGPLIVSGESEDDWSKVGVKVQNLKLDELEIASLRGDLQEASAALNFATQMGYGKLNVTRPRFSGVHGESLLCSLFWERDMLRLDRAALVQANSKYEVQGEFILPPGAALPQRAGDLLPAAPRRRADARAGAGGAKWRLQVSVPFADVQEMLPAARVLQSAASLGPSDYERCKAAFLEALRDSVVSVQSEGSGLPNWVADLAAERDAEQRGDAKAATAATASAAAAAPGAEQQGSLPGLQDIAGRWSGRVQAYGLSLGALRCDFDLKGSGWRWGPWRLDSAAAVGGYRSEEGLNLQELALALGDAKLLVRGALLGREQDATIMLTDFPIATLRPLFRMIPALRHAAPDVWALAGGGDAPDGPGPRGPAGSGPLPPWLESAASGLGSTVARLARGLVPAVGQQAPAQAPLPRDVLRGLLSPSAAAAAQAGSPIEGLLFLSGSVAGSARRPTGEVALRLYDGVATLSDDATLRFAVEVAPAERAAPAGGQAKPNRVGGATAAVADVDVAVRDGGMALLTAMFPEVSWDGGSAEVALKVAGPLTAPAVSGSARLSKGLLSSPFLKFPLRNVSGVAECRDGVLRVDGLEARSGRSGTIKVNGVLPLSPLHDLAAGTTPDASEDDAASSEEPAMRVDVSDLELRVRGAASARFDAALRALGSLTRPRLGGSLQLSHGTVSVLPGVGEQGAGAGRAAGRDPAQPTAVRRAFEALVRGKPSREAAGDSALADRLDSAIRKEVAAAVGGSAGLGPQATAAHLRQMLPRLAPDAGLASGDLGVELQGLRVRLGPDLRAVLPVVMNVGVEGQLTLDGAVVAPTAPHKAPLSIRGQLSLPAGDVNLVATQLSLDREHANRLEFQGDLDPTVDVVLKGGDLKLAIQGPAREWQERLVLQHTGGEALDSTEAARLFEAKLKAALLADDGRLALSRLAGSTVSGLMPRIETSGKVAGATWRLVSAPAIPGAGPGASDGAPASVLRSITLGTEVEIRFGRKLRAALTRKPRGAEVATSWVLTYSLSRQLRVQFNINSAPPYARTLFLEYSSEGGSPGSGDF</sequence>
<accession>A0AAD9IGM8</accession>
<dbReference type="PANTHER" id="PTHR34457">
    <property type="entry name" value="EMBRYO DEFECTIVE 2410"/>
    <property type="match status" value="1"/>
</dbReference>
<keyword evidence="2" id="KW-0812">Transmembrane</keyword>
<evidence type="ECO:0000256" key="2">
    <source>
        <dbReference type="ARBA" id="ARBA00022692"/>
    </source>
</evidence>
<dbReference type="Pfam" id="PF04357">
    <property type="entry name" value="TamB"/>
    <property type="match status" value="1"/>
</dbReference>
<evidence type="ECO:0000313" key="8">
    <source>
        <dbReference type="Proteomes" id="UP001255856"/>
    </source>
</evidence>
<dbReference type="InterPro" id="IPR007452">
    <property type="entry name" value="TamB_C"/>
</dbReference>
<name>A0AAD9IGM8_PROWI</name>
<comment type="caution">
    <text evidence="7">The sequence shown here is derived from an EMBL/GenBank/DDBJ whole genome shotgun (WGS) entry which is preliminary data.</text>
</comment>
<proteinExistence type="predicted"/>
<feature type="region of interest" description="Disordered" evidence="5">
    <location>
        <begin position="1453"/>
        <end position="1476"/>
    </location>
</feature>
<comment type="subcellular location">
    <subcellularLocation>
        <location evidence="1">Membrane</location>
        <topology evidence="1">Single-pass membrane protein</topology>
    </subcellularLocation>
</comment>
<evidence type="ECO:0000256" key="3">
    <source>
        <dbReference type="ARBA" id="ARBA00022989"/>
    </source>
</evidence>
<evidence type="ECO:0000259" key="6">
    <source>
        <dbReference type="Pfam" id="PF04357"/>
    </source>
</evidence>
<dbReference type="GO" id="GO:0009306">
    <property type="term" value="P:protein secretion"/>
    <property type="evidence" value="ECO:0007669"/>
    <property type="project" value="InterPro"/>
</dbReference>
<evidence type="ECO:0000256" key="1">
    <source>
        <dbReference type="ARBA" id="ARBA00004167"/>
    </source>
</evidence>
<feature type="region of interest" description="Disordered" evidence="5">
    <location>
        <begin position="1054"/>
        <end position="1092"/>
    </location>
</feature>
<organism evidence="7 8">
    <name type="scientific">Prototheca wickerhamii</name>
    <dbReference type="NCBI Taxonomy" id="3111"/>
    <lineage>
        <taxon>Eukaryota</taxon>
        <taxon>Viridiplantae</taxon>
        <taxon>Chlorophyta</taxon>
        <taxon>core chlorophytes</taxon>
        <taxon>Trebouxiophyceae</taxon>
        <taxon>Chlorellales</taxon>
        <taxon>Chlorellaceae</taxon>
        <taxon>Prototheca</taxon>
    </lineage>
</organism>
<feature type="compositionally biased region" description="Gly residues" evidence="5">
    <location>
        <begin position="175"/>
        <end position="190"/>
    </location>
</feature>
<dbReference type="GO" id="GO:0005886">
    <property type="term" value="C:plasma membrane"/>
    <property type="evidence" value="ECO:0007669"/>
    <property type="project" value="InterPro"/>
</dbReference>
<feature type="domain" description="Translocation and assembly module TamB C-terminal" evidence="6">
    <location>
        <begin position="1683"/>
        <end position="1986"/>
    </location>
</feature>
<dbReference type="EMBL" id="JASFZW010000007">
    <property type="protein sequence ID" value="KAK2077291.1"/>
    <property type="molecule type" value="Genomic_DNA"/>
</dbReference>
<feature type="region of interest" description="Disordered" evidence="5">
    <location>
        <begin position="168"/>
        <end position="220"/>
    </location>
</feature>
<keyword evidence="3" id="KW-1133">Transmembrane helix</keyword>